<evidence type="ECO:0000313" key="4">
    <source>
        <dbReference type="Proteomes" id="UP000321058"/>
    </source>
</evidence>
<dbReference type="GO" id="GO:0050308">
    <property type="term" value="F:sugar-phosphatase activity"/>
    <property type="evidence" value="ECO:0007669"/>
    <property type="project" value="TreeGrafter"/>
</dbReference>
<dbReference type="GO" id="GO:0030288">
    <property type="term" value="C:outer membrane-bounded periplasmic space"/>
    <property type="evidence" value="ECO:0007669"/>
    <property type="project" value="TreeGrafter"/>
</dbReference>
<dbReference type="EMBL" id="BKAJ01000202">
    <property type="protein sequence ID" value="GEP61146.1"/>
    <property type="molecule type" value="Genomic_DNA"/>
</dbReference>
<evidence type="ECO:0000256" key="2">
    <source>
        <dbReference type="ARBA" id="ARBA00022801"/>
    </source>
</evidence>
<name>A0A512NQB9_9HYPH</name>
<dbReference type="RefSeq" id="WP_147156470.1">
    <property type="nucleotide sequence ID" value="NZ_BKAJ01000202.1"/>
</dbReference>
<evidence type="ECO:0000256" key="1">
    <source>
        <dbReference type="ARBA" id="ARBA00005375"/>
    </source>
</evidence>
<protein>
    <submittedName>
        <fullName evidence="3">Phosphoanhydride phosphorylase</fullName>
    </submittedName>
</protein>
<comment type="caution">
    <text evidence="3">The sequence shown here is derived from an EMBL/GenBank/DDBJ whole genome shotgun (WGS) entry which is preliminary data.</text>
</comment>
<dbReference type="PROSITE" id="PS00616">
    <property type="entry name" value="HIS_ACID_PHOSPHAT_1"/>
    <property type="match status" value="1"/>
</dbReference>
<dbReference type="CDD" id="cd07061">
    <property type="entry name" value="HP_HAP_like"/>
    <property type="match status" value="1"/>
</dbReference>
<dbReference type="InterPro" id="IPR029033">
    <property type="entry name" value="His_PPase_superfam"/>
</dbReference>
<comment type="similarity">
    <text evidence="1">Belongs to the histidine acid phosphatase family.</text>
</comment>
<accession>A0A512NQB9</accession>
<dbReference type="PANTHER" id="PTHR11567:SF110">
    <property type="entry name" value="2-PHOSPHOXYLOSE PHOSPHATASE 1"/>
    <property type="match status" value="1"/>
</dbReference>
<dbReference type="InterPro" id="IPR000560">
    <property type="entry name" value="His_Pase_clade-2"/>
</dbReference>
<reference evidence="3 4" key="1">
    <citation type="submission" date="2019-07" db="EMBL/GenBank/DDBJ databases">
        <title>Whole genome shotgun sequence of Reyranella soli NBRC 108950.</title>
        <authorList>
            <person name="Hosoyama A."/>
            <person name="Uohara A."/>
            <person name="Ohji S."/>
            <person name="Ichikawa N."/>
        </authorList>
    </citation>
    <scope>NUCLEOTIDE SEQUENCE [LARGE SCALE GENOMIC DNA]</scope>
    <source>
        <strain evidence="3 4">NBRC 108950</strain>
    </source>
</reference>
<dbReference type="OrthoDB" id="395886at2"/>
<dbReference type="SUPFAM" id="SSF53254">
    <property type="entry name" value="Phosphoglycerate mutase-like"/>
    <property type="match status" value="1"/>
</dbReference>
<keyword evidence="4" id="KW-1185">Reference proteome</keyword>
<dbReference type="AlphaFoldDB" id="A0A512NQB9"/>
<dbReference type="Gene3D" id="3.40.50.1240">
    <property type="entry name" value="Phosphoglycerate mutase-like"/>
    <property type="match status" value="2"/>
</dbReference>
<dbReference type="PANTHER" id="PTHR11567">
    <property type="entry name" value="ACID PHOSPHATASE-RELATED"/>
    <property type="match status" value="1"/>
</dbReference>
<evidence type="ECO:0000313" key="3">
    <source>
        <dbReference type="EMBL" id="GEP61146.1"/>
    </source>
</evidence>
<dbReference type="InterPro" id="IPR033379">
    <property type="entry name" value="Acid_Pase_AS"/>
</dbReference>
<proteinExistence type="inferred from homology"/>
<dbReference type="Pfam" id="PF00328">
    <property type="entry name" value="His_Phos_2"/>
    <property type="match status" value="2"/>
</dbReference>
<dbReference type="Proteomes" id="UP000321058">
    <property type="component" value="Unassembled WGS sequence"/>
</dbReference>
<keyword evidence="2" id="KW-0378">Hydrolase</keyword>
<dbReference type="InterPro" id="IPR050645">
    <property type="entry name" value="Histidine_acid_phosphatase"/>
</dbReference>
<gene>
    <name evidence="3" type="ORF">RSO01_83120</name>
</gene>
<sequence>MRIRVVVAVILGLLLGEPAAAQILPIPPGWQMERAILLSRHGVRAPVKSNEEMDQHVATPWPVWPVPPGFLTPHGAELMRLMGRYYRVLYGGRGLMEASICPPANTVAAWTDIDQRTRLTGAALLNGMYPGCANPLLRNQDDPTVPDPLFHPQPTPACPMDPAANRAAVLARIGGNFDSVLREYAPQLKKMQAVLCPPGQTSASRSCGLPAEPPAVVAGTDGRVRVSGPIGIGASAAETFLMESAQGLPNAQVAWGRLSGDAELADLLEIHRLEFDLAQKTLPVARQHGSNLMAQIVASLQNGHKFPGLQALAEPVRLGVLVGHDTNIANVSRLLNVGWRIPGFQANEVVPGGALAFELLRAPRTGQRYVRIAYYAQTLEQMRKATVLDFERPPGMVAVDLPACAGDLVERACPLERFVAIANEAIDPACVTIKP</sequence>
<organism evidence="3 4">
    <name type="scientific">Reyranella soli</name>
    <dbReference type="NCBI Taxonomy" id="1230389"/>
    <lineage>
        <taxon>Bacteria</taxon>
        <taxon>Pseudomonadati</taxon>
        <taxon>Pseudomonadota</taxon>
        <taxon>Alphaproteobacteria</taxon>
        <taxon>Hyphomicrobiales</taxon>
        <taxon>Reyranellaceae</taxon>
        <taxon>Reyranella</taxon>
    </lineage>
</organism>